<keyword evidence="6 7" id="KW-0472">Membrane</keyword>
<reference evidence="9 10" key="1">
    <citation type="submission" date="2014-12" db="EMBL/GenBank/DDBJ databases">
        <title>Genome sequencing of Microbacterium hominis TPW29.</title>
        <authorList>
            <person name="Tan P.W."/>
            <person name="Chan K.-G."/>
        </authorList>
    </citation>
    <scope>NUCLEOTIDE SEQUENCE [LARGE SCALE GENOMIC DNA]</scope>
    <source>
        <strain evidence="9 10">TPW29</strain>
    </source>
</reference>
<dbReference type="Proteomes" id="UP000031202">
    <property type="component" value="Unassembled WGS sequence"/>
</dbReference>
<keyword evidence="5 7" id="KW-1133">Transmembrane helix</keyword>
<dbReference type="Gene3D" id="1.10.3720.10">
    <property type="entry name" value="MetI-like"/>
    <property type="match status" value="1"/>
</dbReference>
<feature type="transmembrane region" description="Helical" evidence="7">
    <location>
        <begin position="200"/>
        <end position="222"/>
    </location>
</feature>
<evidence type="ECO:0000256" key="2">
    <source>
        <dbReference type="ARBA" id="ARBA00022448"/>
    </source>
</evidence>
<protein>
    <recommendedName>
        <fullName evidence="8">ABC transmembrane type-1 domain-containing protein</fullName>
    </recommendedName>
</protein>
<feature type="transmembrane region" description="Helical" evidence="7">
    <location>
        <begin position="265"/>
        <end position="286"/>
    </location>
</feature>
<dbReference type="EMBL" id="JWSZ01000017">
    <property type="protein sequence ID" value="KIC56517.1"/>
    <property type="molecule type" value="Genomic_DNA"/>
</dbReference>
<evidence type="ECO:0000313" key="10">
    <source>
        <dbReference type="Proteomes" id="UP000031202"/>
    </source>
</evidence>
<evidence type="ECO:0000256" key="4">
    <source>
        <dbReference type="ARBA" id="ARBA00022692"/>
    </source>
</evidence>
<evidence type="ECO:0000256" key="5">
    <source>
        <dbReference type="ARBA" id="ARBA00022989"/>
    </source>
</evidence>
<feature type="transmembrane region" description="Helical" evidence="7">
    <location>
        <begin position="106"/>
        <end position="134"/>
    </location>
</feature>
<sequence length="293" mass="31087">MRTRRARAGIGPWLVLPALVLLAVFVYIPVGRGIQLSLFGSDLLGNPTRFVGLANWARFFTDPTLLRSVGTSLVIAACATAIAVSIAVAGALLLRERIPGRGVFQVILSLPFAYSAATASAVFAGLFAPSVGVINDMLARIGVDGPPWLQDPAWAVTSISLATGWYESGFAFLVMIAAVRNLPDDVLEAASLDGAHGVRLIRSMLLPLLWPSIFFLIVTQMISGLQTFAQVFVLTRGGPSDSTRTIVFTLYELAFGGGTANYSQASVVATFLVLLVGAVTAIPFLMSRRKSNA</sequence>
<keyword evidence="4 7" id="KW-0812">Transmembrane</keyword>
<evidence type="ECO:0000256" key="7">
    <source>
        <dbReference type="RuleBase" id="RU363032"/>
    </source>
</evidence>
<dbReference type="GO" id="GO:0005886">
    <property type="term" value="C:plasma membrane"/>
    <property type="evidence" value="ECO:0007669"/>
    <property type="project" value="UniProtKB-SubCell"/>
</dbReference>
<comment type="caution">
    <text evidence="9">The sequence shown here is derived from an EMBL/GenBank/DDBJ whole genome shotgun (WGS) entry which is preliminary data.</text>
</comment>
<feature type="transmembrane region" description="Helical" evidence="7">
    <location>
        <begin position="12"/>
        <end position="30"/>
    </location>
</feature>
<dbReference type="PANTHER" id="PTHR30193">
    <property type="entry name" value="ABC TRANSPORTER PERMEASE PROTEIN"/>
    <property type="match status" value="1"/>
</dbReference>
<feature type="transmembrane region" description="Helical" evidence="7">
    <location>
        <begin position="154"/>
        <end position="179"/>
    </location>
</feature>
<gene>
    <name evidence="9" type="ORF">RM52_12720</name>
</gene>
<feature type="domain" description="ABC transmembrane type-1" evidence="8">
    <location>
        <begin position="69"/>
        <end position="283"/>
    </location>
</feature>
<dbReference type="PROSITE" id="PS50928">
    <property type="entry name" value="ABC_TM1"/>
    <property type="match status" value="1"/>
</dbReference>
<dbReference type="AlphaFoldDB" id="A0A0B4CJ51"/>
<evidence type="ECO:0000313" key="9">
    <source>
        <dbReference type="EMBL" id="KIC56517.1"/>
    </source>
</evidence>
<name>A0A0B4CJ51_9MICO</name>
<feature type="transmembrane region" description="Helical" evidence="7">
    <location>
        <begin position="73"/>
        <end position="94"/>
    </location>
</feature>
<dbReference type="InterPro" id="IPR000515">
    <property type="entry name" value="MetI-like"/>
</dbReference>
<keyword evidence="2 7" id="KW-0813">Transport</keyword>
<dbReference type="PANTHER" id="PTHR30193:SF37">
    <property type="entry name" value="INNER MEMBRANE ABC TRANSPORTER PERMEASE PROTEIN YCJO"/>
    <property type="match status" value="1"/>
</dbReference>
<proteinExistence type="inferred from homology"/>
<dbReference type="CDD" id="cd06261">
    <property type="entry name" value="TM_PBP2"/>
    <property type="match status" value="1"/>
</dbReference>
<evidence type="ECO:0000256" key="1">
    <source>
        <dbReference type="ARBA" id="ARBA00004651"/>
    </source>
</evidence>
<keyword evidence="3" id="KW-1003">Cell membrane</keyword>
<comment type="similarity">
    <text evidence="7">Belongs to the binding-protein-dependent transport system permease family.</text>
</comment>
<dbReference type="Pfam" id="PF00528">
    <property type="entry name" value="BPD_transp_1"/>
    <property type="match status" value="1"/>
</dbReference>
<organism evidence="9 10">
    <name type="scientific">Microbacterium hominis</name>
    <dbReference type="NCBI Taxonomy" id="162426"/>
    <lineage>
        <taxon>Bacteria</taxon>
        <taxon>Bacillati</taxon>
        <taxon>Actinomycetota</taxon>
        <taxon>Actinomycetes</taxon>
        <taxon>Micrococcales</taxon>
        <taxon>Microbacteriaceae</taxon>
        <taxon>Microbacterium</taxon>
    </lineage>
</organism>
<accession>A0A0B4CJ51</accession>
<comment type="subcellular location">
    <subcellularLocation>
        <location evidence="1 7">Cell membrane</location>
        <topology evidence="1 7">Multi-pass membrane protein</topology>
    </subcellularLocation>
</comment>
<evidence type="ECO:0000259" key="8">
    <source>
        <dbReference type="PROSITE" id="PS50928"/>
    </source>
</evidence>
<evidence type="ECO:0000256" key="6">
    <source>
        <dbReference type="ARBA" id="ARBA00023136"/>
    </source>
</evidence>
<dbReference type="InterPro" id="IPR051393">
    <property type="entry name" value="ABC_transporter_permease"/>
</dbReference>
<evidence type="ECO:0000256" key="3">
    <source>
        <dbReference type="ARBA" id="ARBA00022475"/>
    </source>
</evidence>
<dbReference type="SUPFAM" id="SSF161098">
    <property type="entry name" value="MetI-like"/>
    <property type="match status" value="1"/>
</dbReference>
<dbReference type="InterPro" id="IPR035906">
    <property type="entry name" value="MetI-like_sf"/>
</dbReference>
<dbReference type="GO" id="GO:0055085">
    <property type="term" value="P:transmembrane transport"/>
    <property type="evidence" value="ECO:0007669"/>
    <property type="project" value="InterPro"/>
</dbReference>